<name>A0ABS5L1N7_9ACTN</name>
<evidence type="ECO:0000313" key="3">
    <source>
        <dbReference type="Proteomes" id="UP000730482"/>
    </source>
</evidence>
<gene>
    <name evidence="2" type="ORF">KGQ19_34870</name>
</gene>
<feature type="region of interest" description="Disordered" evidence="1">
    <location>
        <begin position="1"/>
        <end position="27"/>
    </location>
</feature>
<keyword evidence="3" id="KW-1185">Reference proteome</keyword>
<reference evidence="2 3" key="1">
    <citation type="submission" date="2020-02" db="EMBL/GenBank/DDBJ databases">
        <title>Acidophilic actinobacteria isolated from forest soil.</title>
        <authorList>
            <person name="Golinska P."/>
        </authorList>
    </citation>
    <scope>NUCLEOTIDE SEQUENCE [LARGE SCALE GENOMIC DNA]</scope>
    <source>
        <strain evidence="2 3">NL8</strain>
    </source>
</reference>
<evidence type="ECO:0008006" key="4">
    <source>
        <dbReference type="Google" id="ProtNLM"/>
    </source>
</evidence>
<evidence type="ECO:0000256" key="1">
    <source>
        <dbReference type="SAM" id="MobiDB-lite"/>
    </source>
</evidence>
<organism evidence="2 3">
    <name type="scientific">Catenulispora pinistramenti</name>
    <dbReference type="NCBI Taxonomy" id="2705254"/>
    <lineage>
        <taxon>Bacteria</taxon>
        <taxon>Bacillati</taxon>
        <taxon>Actinomycetota</taxon>
        <taxon>Actinomycetes</taxon>
        <taxon>Catenulisporales</taxon>
        <taxon>Catenulisporaceae</taxon>
        <taxon>Catenulispora</taxon>
    </lineage>
</organism>
<feature type="region of interest" description="Disordered" evidence="1">
    <location>
        <begin position="53"/>
        <end position="88"/>
    </location>
</feature>
<evidence type="ECO:0000313" key="2">
    <source>
        <dbReference type="EMBL" id="MBS2552060.1"/>
    </source>
</evidence>
<feature type="compositionally biased region" description="Polar residues" evidence="1">
    <location>
        <begin position="62"/>
        <end position="76"/>
    </location>
</feature>
<accession>A0ABS5L1N7</accession>
<proteinExistence type="predicted"/>
<comment type="caution">
    <text evidence="2">The sequence shown here is derived from an EMBL/GenBank/DDBJ whole genome shotgun (WGS) entry which is preliminary data.</text>
</comment>
<dbReference type="EMBL" id="JAAFYZ010000168">
    <property type="protein sequence ID" value="MBS2552060.1"/>
    <property type="molecule type" value="Genomic_DNA"/>
</dbReference>
<sequence length="257" mass="27266">MRANRTGASGADVNGPRGRGPERGRDKMATGLLAGALGVFMAIGISACNTNPHAADVPPPSTENQPAANGQSPDTESSAHHKAPPKPGIVLPNTIQVLYATTPAFQDLTHHIVLWNASQAYKAMYAAAYQPTQAATADLKRYWTGTGYEYAHAWAQQWIDTKHQPVGFTVLSNVVVENLTPEQATVGFCEDLSGVVSGNVATHTPGKALQPKNSLGNRVEYSMVPTGVKGQWQVNGESMARASAMCPPPGAQKKHHH</sequence>
<dbReference type="Proteomes" id="UP000730482">
    <property type="component" value="Unassembled WGS sequence"/>
</dbReference>
<dbReference type="RefSeq" id="WP_212017284.1">
    <property type="nucleotide sequence ID" value="NZ_JAAFYZ010000168.1"/>
</dbReference>
<protein>
    <recommendedName>
        <fullName evidence="4">Lipoprotein</fullName>
    </recommendedName>
</protein>